<accession>A0A6A2Z7T5</accession>
<reference evidence="5" key="1">
    <citation type="submission" date="2019-09" db="EMBL/GenBank/DDBJ databases">
        <title>Draft genome information of white flower Hibiscus syriacus.</title>
        <authorList>
            <person name="Kim Y.-M."/>
        </authorList>
    </citation>
    <scope>NUCLEOTIDE SEQUENCE [LARGE SCALE GENOMIC DNA]</scope>
    <source>
        <strain evidence="5">YM2019G1</strain>
    </source>
</reference>
<proteinExistence type="predicted"/>
<evidence type="ECO:0000256" key="2">
    <source>
        <dbReference type="ARBA" id="ARBA00023239"/>
    </source>
</evidence>
<protein>
    <recommendedName>
        <fullName evidence="4">3-hydroxyacyl-CoA dehydrogenase NAD binding domain-containing protein</fullName>
    </recommendedName>
</protein>
<dbReference type="InterPro" id="IPR006176">
    <property type="entry name" value="3-OHacyl-CoA_DH_NAD-bd"/>
</dbReference>
<name>A0A6A2Z7T5_HIBSY</name>
<organism evidence="5 6">
    <name type="scientific">Hibiscus syriacus</name>
    <name type="common">Rose of Sharon</name>
    <dbReference type="NCBI Taxonomy" id="106335"/>
    <lineage>
        <taxon>Eukaryota</taxon>
        <taxon>Viridiplantae</taxon>
        <taxon>Streptophyta</taxon>
        <taxon>Embryophyta</taxon>
        <taxon>Tracheophyta</taxon>
        <taxon>Spermatophyta</taxon>
        <taxon>Magnoliopsida</taxon>
        <taxon>eudicotyledons</taxon>
        <taxon>Gunneridae</taxon>
        <taxon>Pentapetalae</taxon>
        <taxon>rosids</taxon>
        <taxon>malvids</taxon>
        <taxon>Malvales</taxon>
        <taxon>Malvaceae</taxon>
        <taxon>Malvoideae</taxon>
        <taxon>Hibiscus</taxon>
    </lineage>
</organism>
<dbReference type="SUPFAM" id="SSF51735">
    <property type="entry name" value="NAD(P)-binding Rossmann-fold domains"/>
    <property type="match status" value="1"/>
</dbReference>
<dbReference type="PANTHER" id="PTHR23309:SF49">
    <property type="entry name" value="PEROXISOMAL BIFUNCTIONAL ENZYME"/>
    <property type="match status" value="1"/>
</dbReference>
<dbReference type="PANTHER" id="PTHR23309">
    <property type="entry name" value="3-HYDROXYACYL-COA DEHYROGENASE"/>
    <property type="match status" value="1"/>
</dbReference>
<gene>
    <name evidence="5" type="ORF">F3Y22_tig00111002pilonHSYRG00006</name>
</gene>
<dbReference type="GO" id="GO:0070403">
    <property type="term" value="F:NAD+ binding"/>
    <property type="evidence" value="ECO:0007669"/>
    <property type="project" value="InterPro"/>
</dbReference>
<dbReference type="EMBL" id="VEPZ02001197">
    <property type="protein sequence ID" value="KAE8688051.1"/>
    <property type="molecule type" value="Genomic_DNA"/>
</dbReference>
<dbReference type="Pfam" id="PF02737">
    <property type="entry name" value="3HCDH_N"/>
    <property type="match status" value="1"/>
</dbReference>
<keyword evidence="1" id="KW-0413">Isomerase</keyword>
<dbReference type="GO" id="GO:0003857">
    <property type="term" value="F:(3S)-3-hydroxyacyl-CoA dehydrogenase (NAD+) activity"/>
    <property type="evidence" value="ECO:0007669"/>
    <property type="project" value="TreeGrafter"/>
</dbReference>
<dbReference type="GO" id="GO:0006635">
    <property type="term" value="P:fatty acid beta-oxidation"/>
    <property type="evidence" value="ECO:0007669"/>
    <property type="project" value="TreeGrafter"/>
</dbReference>
<dbReference type="Gene3D" id="3.90.226.10">
    <property type="entry name" value="2-enoyl-CoA Hydratase, Chain A, domain 1"/>
    <property type="match status" value="1"/>
</dbReference>
<dbReference type="Proteomes" id="UP000436088">
    <property type="component" value="Unassembled WGS sequence"/>
</dbReference>
<dbReference type="Gene3D" id="3.40.50.720">
    <property type="entry name" value="NAD(P)-binding Rossmann-like Domain"/>
    <property type="match status" value="1"/>
</dbReference>
<evidence type="ECO:0000256" key="3">
    <source>
        <dbReference type="ARBA" id="ARBA00023268"/>
    </source>
</evidence>
<evidence type="ECO:0000313" key="6">
    <source>
        <dbReference type="Proteomes" id="UP000436088"/>
    </source>
</evidence>
<dbReference type="GO" id="GO:0016853">
    <property type="term" value="F:isomerase activity"/>
    <property type="evidence" value="ECO:0007669"/>
    <property type="project" value="UniProtKB-KW"/>
</dbReference>
<keyword evidence="3" id="KW-0511">Multifunctional enzyme</keyword>
<dbReference type="AlphaFoldDB" id="A0A6A2Z7T5"/>
<evidence type="ECO:0000313" key="5">
    <source>
        <dbReference type="EMBL" id="KAE8688051.1"/>
    </source>
</evidence>
<sequence length="297" mass="32738">MIKPQEDLGSEDSEVSVLKSNEGLNQAEEEIIHGSVQTDLVLEMEFGNFEQGCKCLVYYTQLKITKGKNKAETLSTNGHCCRETQSDEDRAKAHLRTARQQAKKTAPNLPQHQICLDVIEEGIVHGGYSGVLKEAKVFKEIVLSDTARGLVHVFLAQQATSKVPVVTDVGLKPRQIKKVAIIGGGLMGFRIATALIMNNISVVLKEVNSEYLQKGIKTIEANVRGLATRGKLAKDRVEKALSMIKGVLDYAEFEDVDMVIEAVIENVGLKQKLFNEIEKACLLTALWQQTHPPLTSI</sequence>
<evidence type="ECO:0000259" key="4">
    <source>
        <dbReference type="Pfam" id="PF02737"/>
    </source>
</evidence>
<dbReference type="InterPro" id="IPR036291">
    <property type="entry name" value="NAD(P)-bd_dom_sf"/>
</dbReference>
<dbReference type="GO" id="GO:0005777">
    <property type="term" value="C:peroxisome"/>
    <property type="evidence" value="ECO:0007669"/>
    <property type="project" value="TreeGrafter"/>
</dbReference>
<keyword evidence="6" id="KW-1185">Reference proteome</keyword>
<feature type="domain" description="3-hydroxyacyl-CoA dehydrogenase NAD binding" evidence="4">
    <location>
        <begin position="178"/>
        <end position="282"/>
    </location>
</feature>
<evidence type="ECO:0000256" key="1">
    <source>
        <dbReference type="ARBA" id="ARBA00023235"/>
    </source>
</evidence>
<dbReference type="GO" id="GO:0016829">
    <property type="term" value="F:lyase activity"/>
    <property type="evidence" value="ECO:0007669"/>
    <property type="project" value="UniProtKB-KW"/>
</dbReference>
<comment type="caution">
    <text evidence="5">The sequence shown here is derived from an EMBL/GenBank/DDBJ whole genome shotgun (WGS) entry which is preliminary data.</text>
</comment>
<keyword evidence="2" id="KW-0456">Lyase</keyword>